<dbReference type="OrthoDB" id="2891411at2759"/>
<protein>
    <recommendedName>
        <fullName evidence="3">F-box domain-containing protein</fullName>
    </recommendedName>
</protein>
<evidence type="ECO:0008006" key="3">
    <source>
        <dbReference type="Google" id="ProtNLM"/>
    </source>
</evidence>
<dbReference type="EMBL" id="JACAZE010000003">
    <property type="protein sequence ID" value="KAF7319179.1"/>
    <property type="molecule type" value="Genomic_DNA"/>
</dbReference>
<dbReference type="AlphaFoldDB" id="A0A8H6WNW7"/>
<dbReference type="SUPFAM" id="SSF52047">
    <property type="entry name" value="RNI-like"/>
    <property type="match status" value="1"/>
</dbReference>
<proteinExistence type="predicted"/>
<sequence length="489" mass="54077">MTTQLWALHQKIETRLAGATGAEMHVAVQLWSEQAELTPDAEHWLFTGDSAEVTRISCRMSSGSEMWVVGGPGLGVKLTAAVDRGNNAGSWSRALRLRRRWREGAVVSTAMEAAEGKGRHNSNTAGLALLPAELLLEIVSWLHPPAPVAHRAHIDALDSRAAELTSIQAFCALSRTSRRLRQFFLPYAWRQIVVYAPNNGGPLSRPLAQRLATELIEKLETVVIRNKALAAHVSSMDVTIGDYCEDKVLREFMRSLSCLSNLTSLCVSTTPRRDYVGTRSKDPFEAASAYKFPSIRRLTIAHVAITLAWSCPNLRKLTISSSVLPQSDTFGSLSFASLAPLAKSTPHLRSLFCVSISLQTESRTRANKFPGLPPALEEFGLITIGRAGVDPTLLKRIADHPSMRRIHFRKDSAFEWLAPGRIDTEAAVLRKAGRYVQENMMMKPGVDAADVYVTLRPASDRGTSQSKFYEFDSGGKDWVRVEQLKEFEH</sequence>
<reference evidence="1" key="1">
    <citation type="submission" date="2020-05" db="EMBL/GenBank/DDBJ databases">
        <title>Mycena genomes resolve the evolution of fungal bioluminescence.</title>
        <authorList>
            <person name="Tsai I.J."/>
        </authorList>
    </citation>
    <scope>NUCLEOTIDE SEQUENCE</scope>
    <source>
        <strain evidence="1">110903Hualien_Pintung</strain>
    </source>
</reference>
<name>A0A8H6WNW7_MYCCL</name>
<dbReference type="Gene3D" id="3.80.10.10">
    <property type="entry name" value="Ribonuclease Inhibitor"/>
    <property type="match status" value="1"/>
</dbReference>
<comment type="caution">
    <text evidence="1">The sequence shown here is derived from an EMBL/GenBank/DDBJ whole genome shotgun (WGS) entry which is preliminary data.</text>
</comment>
<dbReference type="Proteomes" id="UP000613580">
    <property type="component" value="Unassembled WGS sequence"/>
</dbReference>
<dbReference type="InterPro" id="IPR032675">
    <property type="entry name" value="LRR_dom_sf"/>
</dbReference>
<evidence type="ECO:0000313" key="1">
    <source>
        <dbReference type="EMBL" id="KAF7319179.1"/>
    </source>
</evidence>
<gene>
    <name evidence="1" type="ORF">HMN09_00254400</name>
</gene>
<organism evidence="1 2">
    <name type="scientific">Mycena chlorophos</name>
    <name type="common">Agaric fungus</name>
    <name type="synonym">Agaricus chlorophos</name>
    <dbReference type="NCBI Taxonomy" id="658473"/>
    <lineage>
        <taxon>Eukaryota</taxon>
        <taxon>Fungi</taxon>
        <taxon>Dikarya</taxon>
        <taxon>Basidiomycota</taxon>
        <taxon>Agaricomycotina</taxon>
        <taxon>Agaricomycetes</taxon>
        <taxon>Agaricomycetidae</taxon>
        <taxon>Agaricales</taxon>
        <taxon>Marasmiineae</taxon>
        <taxon>Mycenaceae</taxon>
        <taxon>Mycena</taxon>
    </lineage>
</organism>
<keyword evidence="2" id="KW-1185">Reference proteome</keyword>
<evidence type="ECO:0000313" key="2">
    <source>
        <dbReference type="Proteomes" id="UP000613580"/>
    </source>
</evidence>
<accession>A0A8H6WNW7</accession>